<reference evidence="2 3" key="1">
    <citation type="submission" date="2019-10" db="EMBL/GenBank/DDBJ databases">
        <title>Genomic and transcriptomic insights into the perfect genentic adaptation of a filamentous nitrogen-fixing cyanobacterium to rice fields.</title>
        <authorList>
            <person name="Chen Z."/>
        </authorList>
    </citation>
    <scope>NUCLEOTIDE SEQUENCE [LARGE SCALE GENOMIC DNA]</scope>
    <source>
        <strain evidence="2">CCNUC1</strain>
    </source>
</reference>
<protein>
    <submittedName>
        <fullName evidence="2">VapC toxin family PIN domain ribonuclease</fullName>
    </submittedName>
</protein>
<proteinExistence type="predicted"/>
<dbReference type="PANTHER" id="PTHR42188:SF1">
    <property type="entry name" value="23S RRNA-SPECIFIC ENDONUCLEASE VAPC20"/>
    <property type="match status" value="1"/>
</dbReference>
<dbReference type="InterPro" id="IPR039018">
    <property type="entry name" value="VapC20-like"/>
</dbReference>
<dbReference type="Pfam" id="PF01850">
    <property type="entry name" value="PIN"/>
    <property type="match status" value="1"/>
</dbReference>
<name>A0A5P8W1Y5_9NOSO</name>
<dbReference type="RefSeq" id="WP_152589541.1">
    <property type="nucleotide sequence ID" value="NZ_CP045226.1"/>
</dbReference>
<dbReference type="KEGG" id="nsh:GXM_04218"/>
<dbReference type="EMBL" id="CP045226">
    <property type="protein sequence ID" value="QFS46737.1"/>
    <property type="molecule type" value="Genomic_DNA"/>
</dbReference>
<evidence type="ECO:0000313" key="2">
    <source>
        <dbReference type="EMBL" id="QFS46737.1"/>
    </source>
</evidence>
<dbReference type="InterPro" id="IPR002716">
    <property type="entry name" value="PIN_dom"/>
</dbReference>
<keyword evidence="3" id="KW-1185">Reference proteome</keyword>
<dbReference type="InterPro" id="IPR029060">
    <property type="entry name" value="PIN-like_dom_sf"/>
</dbReference>
<dbReference type="AlphaFoldDB" id="A0A5P8W1Y5"/>
<accession>A0A5P8W1Y5</accession>
<dbReference type="GO" id="GO:0004521">
    <property type="term" value="F:RNA endonuclease activity"/>
    <property type="evidence" value="ECO:0007669"/>
    <property type="project" value="InterPro"/>
</dbReference>
<dbReference type="PANTHER" id="PTHR42188">
    <property type="entry name" value="23S RRNA-SPECIFIC ENDONUCLEASE VAPC20"/>
    <property type="match status" value="1"/>
</dbReference>
<evidence type="ECO:0000259" key="1">
    <source>
        <dbReference type="Pfam" id="PF01850"/>
    </source>
</evidence>
<feature type="domain" description="PIN" evidence="1">
    <location>
        <begin position="5"/>
        <end position="134"/>
    </location>
</feature>
<sequence length="141" mass="16372">MTNKIFIDTSGWANLFIATDSYHEQAKQWFQHKRQQNQAMVTTNYVVIELVALLNSPLRVPRPQLFKYVEAVRTAPYINLIYIEPTIDSAAWELLKTREDKAWSLVDSTSFIVMQQLGIKEALTTDHHFEQAGFIRLLKSE</sequence>
<organism evidence="2 3">
    <name type="scientific">Nostoc sphaeroides CCNUC1</name>
    <dbReference type="NCBI Taxonomy" id="2653204"/>
    <lineage>
        <taxon>Bacteria</taxon>
        <taxon>Bacillati</taxon>
        <taxon>Cyanobacteriota</taxon>
        <taxon>Cyanophyceae</taxon>
        <taxon>Nostocales</taxon>
        <taxon>Nostocaceae</taxon>
        <taxon>Nostoc</taxon>
    </lineage>
</organism>
<gene>
    <name evidence="2" type="ORF">GXM_04218</name>
</gene>
<dbReference type="GO" id="GO:0016075">
    <property type="term" value="P:rRNA catabolic process"/>
    <property type="evidence" value="ECO:0007669"/>
    <property type="project" value="TreeGrafter"/>
</dbReference>
<dbReference type="SUPFAM" id="SSF88723">
    <property type="entry name" value="PIN domain-like"/>
    <property type="match status" value="1"/>
</dbReference>
<evidence type="ECO:0000313" key="3">
    <source>
        <dbReference type="Proteomes" id="UP000326678"/>
    </source>
</evidence>
<dbReference type="Proteomes" id="UP000326678">
    <property type="component" value="Chromosome Gxm1"/>
</dbReference>
<dbReference type="Gene3D" id="3.40.50.1010">
    <property type="entry name" value="5'-nuclease"/>
    <property type="match status" value="1"/>
</dbReference>